<gene>
    <name evidence="2" type="ORF">ACFO5W_07215</name>
</gene>
<organism evidence="2 3">
    <name type="scientific">Dyella halodurans</name>
    <dbReference type="NCBI Taxonomy" id="1920171"/>
    <lineage>
        <taxon>Bacteria</taxon>
        <taxon>Pseudomonadati</taxon>
        <taxon>Pseudomonadota</taxon>
        <taxon>Gammaproteobacteria</taxon>
        <taxon>Lysobacterales</taxon>
        <taxon>Rhodanobacteraceae</taxon>
        <taxon>Dyella</taxon>
    </lineage>
</organism>
<dbReference type="Pfam" id="PF21722">
    <property type="entry name" value="Gly_rich_2"/>
    <property type="match status" value="1"/>
</dbReference>
<evidence type="ECO:0000313" key="3">
    <source>
        <dbReference type="Proteomes" id="UP001595961"/>
    </source>
</evidence>
<dbReference type="Proteomes" id="UP001595961">
    <property type="component" value="Unassembled WGS sequence"/>
</dbReference>
<name>A0ABV9C0D4_9GAMM</name>
<comment type="caution">
    <text evidence="2">The sequence shown here is derived from an EMBL/GenBank/DDBJ whole genome shotgun (WGS) entry which is preliminary data.</text>
</comment>
<keyword evidence="3" id="KW-1185">Reference proteome</keyword>
<protein>
    <recommendedName>
        <fullName evidence="1">Glycine-rich domain-containing protein</fullName>
    </recommendedName>
</protein>
<reference evidence="3" key="1">
    <citation type="journal article" date="2019" name="Int. J. Syst. Evol. Microbiol.">
        <title>The Global Catalogue of Microorganisms (GCM) 10K type strain sequencing project: providing services to taxonomists for standard genome sequencing and annotation.</title>
        <authorList>
            <consortium name="The Broad Institute Genomics Platform"/>
            <consortium name="The Broad Institute Genome Sequencing Center for Infectious Disease"/>
            <person name="Wu L."/>
            <person name="Ma J."/>
        </authorList>
    </citation>
    <scope>NUCLEOTIDE SEQUENCE [LARGE SCALE GENOMIC DNA]</scope>
    <source>
        <strain evidence="3">CCM 4481</strain>
    </source>
</reference>
<dbReference type="RefSeq" id="WP_266151175.1">
    <property type="nucleotide sequence ID" value="NZ_CP064028.1"/>
</dbReference>
<evidence type="ECO:0000313" key="2">
    <source>
        <dbReference type="EMBL" id="MFC4526428.1"/>
    </source>
</evidence>
<feature type="domain" description="Glycine-rich" evidence="1">
    <location>
        <begin position="228"/>
        <end position="434"/>
    </location>
</feature>
<accession>A0ABV9C0D4</accession>
<sequence length="437" mass="41300">MDRLINYSGQIPLETDLLNTNRSTMIALGKLAGAIFGTGNIIVNGLGVVPTGPASLNVNVNAGEIYSLQNVDNAAFSSLPADTTDTVVKQGIQLQPAALACPAPTTAGFSINYLIEATFAEVDSVPVVLPYYNASNPTQAFSGPNNTGVAQNTKRAGTVSLQAKAGVAATTGTQTTPAVDVGYVALAVVTVANGQATITAGNIVAATNGQILSSPVSAGRLLNIQKFTTAGTYTYTPTPGTNKVRVTVVGAGGGGGACATNSASQCSAGSGGSGGGMAMSLLTSGFSGVTITVGAGGPGGAAGVNAGSPGGSSSFGALLSATGGGNGTSNQGTTATITGCNAPGSGSSGNLLNVAGGAGSASTSSTNSFIIGGNGGGSYLGGATLCGSAGGGAISNPGVNATGSPGVGGSGAAGAISSTGKAGGNGADGAVLIEEFA</sequence>
<proteinExistence type="predicted"/>
<evidence type="ECO:0000259" key="1">
    <source>
        <dbReference type="Pfam" id="PF21722"/>
    </source>
</evidence>
<dbReference type="InterPro" id="IPR049304">
    <property type="entry name" value="Gly_rich_dom"/>
</dbReference>
<dbReference type="EMBL" id="JBHSGA010000013">
    <property type="protein sequence ID" value="MFC4526428.1"/>
    <property type="molecule type" value="Genomic_DNA"/>
</dbReference>